<keyword evidence="1" id="KW-0479">Metal-binding</keyword>
<evidence type="ECO:0000313" key="7">
    <source>
        <dbReference type="Proteomes" id="UP001469553"/>
    </source>
</evidence>
<comment type="caution">
    <text evidence="6">The sequence shown here is derived from an EMBL/GenBank/DDBJ whole genome shotgun (WGS) entry which is preliminary data.</text>
</comment>
<dbReference type="InterPro" id="IPR051051">
    <property type="entry name" value="E3_ubiq-ligase_TRIM/RNF"/>
</dbReference>
<dbReference type="Pfam" id="PF00643">
    <property type="entry name" value="zf-B_box"/>
    <property type="match status" value="1"/>
</dbReference>
<sequence length="142" mass="16108">MAATATSLTVMERDPDRVGDLKKTGLQAALADHCYAGPENVACDVCSGRKLKAVRSYLVCLVTYCEEHLQPHYESPAFQKHKLVNPSKKLQENMCSRHDEVMKIFCHTDQQCICYLCTMDEHKGHETAQLEHKGLRSRRSSR</sequence>
<dbReference type="Gene3D" id="4.10.830.40">
    <property type="match status" value="1"/>
</dbReference>
<evidence type="ECO:0000256" key="3">
    <source>
        <dbReference type="ARBA" id="ARBA00022833"/>
    </source>
</evidence>
<dbReference type="Gene3D" id="3.30.160.60">
    <property type="entry name" value="Classic Zinc Finger"/>
    <property type="match status" value="1"/>
</dbReference>
<dbReference type="SMART" id="SM00336">
    <property type="entry name" value="BBOX"/>
    <property type="match status" value="1"/>
</dbReference>
<dbReference type="EMBL" id="JAHRIP010041255">
    <property type="protein sequence ID" value="MEQ2297020.1"/>
    <property type="molecule type" value="Genomic_DNA"/>
</dbReference>
<dbReference type="PROSITE" id="PS50119">
    <property type="entry name" value="ZF_BBOX"/>
    <property type="match status" value="1"/>
</dbReference>
<gene>
    <name evidence="6" type="ORF">AMECASPLE_030461</name>
</gene>
<evidence type="ECO:0000256" key="1">
    <source>
        <dbReference type="ARBA" id="ARBA00022723"/>
    </source>
</evidence>
<dbReference type="InterPro" id="IPR000315">
    <property type="entry name" value="Znf_B-box"/>
</dbReference>
<accession>A0ABV0YUC7</accession>
<name>A0ABV0YUC7_9TELE</name>
<evidence type="ECO:0000313" key="6">
    <source>
        <dbReference type="EMBL" id="MEQ2297020.1"/>
    </source>
</evidence>
<keyword evidence="3" id="KW-0862">Zinc</keyword>
<evidence type="ECO:0000259" key="5">
    <source>
        <dbReference type="PROSITE" id="PS50119"/>
    </source>
</evidence>
<dbReference type="Proteomes" id="UP001469553">
    <property type="component" value="Unassembled WGS sequence"/>
</dbReference>
<evidence type="ECO:0000256" key="4">
    <source>
        <dbReference type="PROSITE-ProRule" id="PRU00024"/>
    </source>
</evidence>
<dbReference type="SUPFAM" id="SSF57845">
    <property type="entry name" value="B-box zinc-binding domain"/>
    <property type="match status" value="1"/>
</dbReference>
<keyword evidence="2 4" id="KW-0863">Zinc-finger</keyword>
<proteinExistence type="predicted"/>
<protein>
    <recommendedName>
        <fullName evidence="5">B box-type domain-containing protein</fullName>
    </recommendedName>
</protein>
<dbReference type="PANTHER" id="PTHR25465">
    <property type="entry name" value="B-BOX DOMAIN CONTAINING"/>
    <property type="match status" value="1"/>
</dbReference>
<evidence type="ECO:0000256" key="2">
    <source>
        <dbReference type="ARBA" id="ARBA00022771"/>
    </source>
</evidence>
<feature type="domain" description="B box-type" evidence="5">
    <location>
        <begin position="90"/>
        <end position="130"/>
    </location>
</feature>
<reference evidence="6 7" key="1">
    <citation type="submission" date="2021-06" db="EMBL/GenBank/DDBJ databases">
        <authorList>
            <person name="Palmer J.M."/>
        </authorList>
    </citation>
    <scope>NUCLEOTIDE SEQUENCE [LARGE SCALE GENOMIC DNA]</scope>
    <source>
        <strain evidence="6 7">AS_MEX2019</strain>
        <tissue evidence="6">Muscle</tissue>
    </source>
</reference>
<dbReference type="CDD" id="cd19769">
    <property type="entry name" value="Bbox2_TRIM16-like"/>
    <property type="match status" value="1"/>
</dbReference>
<dbReference type="PANTHER" id="PTHR25465:SF5">
    <property type="entry name" value="E3 UBIQUITIN_ISG15 LIGASE TRIM25-RELATED"/>
    <property type="match status" value="1"/>
</dbReference>
<keyword evidence="7" id="KW-1185">Reference proteome</keyword>
<organism evidence="6 7">
    <name type="scientific">Ameca splendens</name>
    <dbReference type="NCBI Taxonomy" id="208324"/>
    <lineage>
        <taxon>Eukaryota</taxon>
        <taxon>Metazoa</taxon>
        <taxon>Chordata</taxon>
        <taxon>Craniata</taxon>
        <taxon>Vertebrata</taxon>
        <taxon>Euteleostomi</taxon>
        <taxon>Actinopterygii</taxon>
        <taxon>Neopterygii</taxon>
        <taxon>Teleostei</taxon>
        <taxon>Neoteleostei</taxon>
        <taxon>Acanthomorphata</taxon>
        <taxon>Ovalentaria</taxon>
        <taxon>Atherinomorphae</taxon>
        <taxon>Cyprinodontiformes</taxon>
        <taxon>Goodeidae</taxon>
        <taxon>Ameca</taxon>
    </lineage>
</organism>